<dbReference type="GO" id="GO:0016020">
    <property type="term" value="C:membrane"/>
    <property type="evidence" value="ECO:0007669"/>
    <property type="project" value="UniProtKB-SubCell"/>
</dbReference>
<evidence type="ECO:0000259" key="8">
    <source>
        <dbReference type="Pfam" id="PF05140"/>
    </source>
</evidence>
<evidence type="ECO:0000313" key="10">
    <source>
        <dbReference type="Proteomes" id="UP000009170"/>
    </source>
</evidence>
<dbReference type="KEGG" id="ota:OT_ostta16g01590"/>
<evidence type="ECO:0000256" key="3">
    <source>
        <dbReference type="ARBA" id="ARBA00022748"/>
    </source>
</evidence>
<gene>
    <name evidence="9" type="ORF">OT_ostta16g01590</name>
</gene>
<evidence type="ECO:0000256" key="6">
    <source>
        <dbReference type="SAM" id="MobiDB-lite"/>
    </source>
</evidence>
<keyword evidence="2 7" id="KW-0812">Transmembrane</keyword>
<dbReference type="PANTHER" id="PTHR31566:SF0">
    <property type="entry name" value="CYTOCHROME C BIOGENESIS PROTEIN CCS1, CHLOROPLASTIC"/>
    <property type="match status" value="1"/>
</dbReference>
<keyword evidence="10" id="KW-1185">Reference proteome</keyword>
<protein>
    <submittedName>
        <fullName evidence="9">ResB-like domain</fullName>
    </submittedName>
</protein>
<proteinExistence type="inferred from homology"/>
<keyword evidence="5 7" id="KW-0472">Membrane</keyword>
<dbReference type="PANTHER" id="PTHR31566">
    <property type="entry name" value="CYTOCHROME C BIOGENESIS PROTEIN CCS1, CHLOROPLASTIC"/>
    <property type="match status" value="1"/>
</dbReference>
<evidence type="ECO:0000256" key="7">
    <source>
        <dbReference type="SAM" id="Phobius"/>
    </source>
</evidence>
<dbReference type="EMBL" id="CAID01000016">
    <property type="protein sequence ID" value="CEG00368.1"/>
    <property type="molecule type" value="Genomic_DNA"/>
</dbReference>
<dbReference type="HAMAP" id="MF_01392">
    <property type="entry name" value="CytC_Ccs1"/>
    <property type="match status" value="1"/>
</dbReference>
<evidence type="ECO:0000256" key="2">
    <source>
        <dbReference type="ARBA" id="ARBA00022692"/>
    </source>
</evidence>
<dbReference type="RefSeq" id="XP_022840344.1">
    <property type="nucleotide sequence ID" value="XM_022985546.1"/>
</dbReference>
<accession>A0A096P7Z5</accession>
<dbReference type="STRING" id="70448.A0A096P7Z5"/>
<reference evidence="9 10" key="2">
    <citation type="journal article" date="2014" name="BMC Genomics">
        <title>An improved genome of the model marine alga Ostreococcus tauri unfolds by assessing Illumina de novo assemblies.</title>
        <authorList>
            <person name="Blanc-Mathieu R."/>
            <person name="Verhelst B."/>
            <person name="Derelle E."/>
            <person name="Rombauts S."/>
            <person name="Bouget F.Y."/>
            <person name="Carre I."/>
            <person name="Chateau A."/>
            <person name="Eyre-Walker A."/>
            <person name="Grimsley N."/>
            <person name="Moreau H."/>
            <person name="Piegu B."/>
            <person name="Rivals E."/>
            <person name="Schackwitz W."/>
            <person name="Van de Peer Y."/>
            <person name="Piganeau G."/>
        </authorList>
    </citation>
    <scope>NUCLEOTIDE SEQUENCE [LARGE SCALE GENOMIC DNA]</scope>
    <source>
        <strain evidence="10">OTTH 0595 / CCAP 157/2 / RCC745</strain>
    </source>
</reference>
<keyword evidence="4 7" id="KW-1133">Transmembrane helix</keyword>
<name>A0A096P7Z5_OSTTA</name>
<dbReference type="Proteomes" id="UP000009170">
    <property type="component" value="Unassembled WGS sequence"/>
</dbReference>
<evidence type="ECO:0000256" key="1">
    <source>
        <dbReference type="ARBA" id="ARBA00004141"/>
    </source>
</evidence>
<feature type="region of interest" description="Disordered" evidence="6">
    <location>
        <begin position="44"/>
        <end position="89"/>
    </location>
</feature>
<dbReference type="InterPro" id="IPR023494">
    <property type="entry name" value="Cyt_c_bgen_Ccs1/CcsB/ResB"/>
</dbReference>
<feature type="transmembrane region" description="Helical" evidence="7">
    <location>
        <begin position="260"/>
        <end position="285"/>
    </location>
</feature>
<evidence type="ECO:0000256" key="4">
    <source>
        <dbReference type="ARBA" id="ARBA00022989"/>
    </source>
</evidence>
<dbReference type="OrthoDB" id="565797at2759"/>
<comment type="caution">
    <text evidence="9">The sequence shown here is derived from an EMBL/GenBank/DDBJ whole genome shotgun (WGS) entry which is preliminary data.</text>
</comment>
<dbReference type="InParanoid" id="A0A096P7Z5"/>
<dbReference type="GeneID" id="9830983"/>
<feature type="compositionally biased region" description="Gly residues" evidence="6">
    <location>
        <begin position="77"/>
        <end position="88"/>
    </location>
</feature>
<dbReference type="InterPro" id="IPR007816">
    <property type="entry name" value="ResB-like_domain"/>
</dbReference>
<comment type="subcellular location">
    <subcellularLocation>
        <location evidence="1">Membrane</location>
        <topology evidence="1">Multi-pass membrane protein</topology>
    </subcellularLocation>
</comment>
<dbReference type="FunCoup" id="A0A096P7Z5">
    <property type="interactions" value="575"/>
</dbReference>
<reference evidence="10" key="1">
    <citation type="journal article" date="2006" name="Proc. Natl. Acad. Sci. U.S.A.">
        <title>Genome analysis of the smallest free-living eukaryote Ostreococcus tauri unveils many unique features.</title>
        <authorList>
            <person name="Derelle E."/>
            <person name="Ferraz C."/>
            <person name="Rombauts S."/>
            <person name="Rouze P."/>
            <person name="Worden A.Z."/>
            <person name="Robbens S."/>
            <person name="Partensky F."/>
            <person name="Degroeve S."/>
            <person name="Echeynie S."/>
            <person name="Cooke R."/>
            <person name="Saeys Y."/>
            <person name="Wuyts J."/>
            <person name="Jabbari K."/>
            <person name="Bowler C."/>
            <person name="Panaud O."/>
            <person name="Piegu B."/>
            <person name="Ball S.G."/>
            <person name="Ral J.-P."/>
            <person name="Bouget F.-Y."/>
            <person name="Piganeau G."/>
            <person name="De Baets B."/>
            <person name="Picard A."/>
            <person name="Delseny M."/>
            <person name="Demaille J."/>
            <person name="Van de Peer Y."/>
            <person name="Moreau H."/>
        </authorList>
    </citation>
    <scope>NUCLEOTIDE SEQUENCE [LARGE SCALE GENOMIC DNA]</scope>
    <source>
        <strain evidence="10">OTTH 0595 / CCAP 157/2 / RCC745</strain>
    </source>
</reference>
<dbReference type="Pfam" id="PF05140">
    <property type="entry name" value="ResB"/>
    <property type="match status" value="1"/>
</dbReference>
<sequence length="555" mass="59642">MRVVIASPIAARDALARSRCAHVDATSTSSSAFVPTLRRRRASSVRLDRGLKTSRTTTTRARKGSTTERDAREAPSVGGGSSEGGGGAKAAADADFTKWLLERELPSMGRKTMKSLSSLPLAIGELIVIAGFSALGTVIEQNKSYAWYAENYPTENPTFGFIDFPLILDLGLDHIYTTWYFVSLLALLGASLTACTVTRQWPVWKLAAKWKFLDRRATLLAMDESESVPRARLSDFSELLAARGYQVFVKGEKMYAFKGLIGRLAPIGVHAALLFTLGGAAYSGLGGLSGSMMVPDGSSFEIGSGLTRGSLLSSMPGVAKSSVQVNDFTIDYLPNGQVSQFYSDLSVVDPKGKEMSRKTISVNVPLRIGGVTMYQTDWALSSMQVTVQKANEEGGSGAGNTYVLPMASLEGKGGFQGRIWGTFLPVDFDGDQRQGISLVARDFQSVAIYDSKGAFVGVRRPESKKPIEVDGLKLVLGDLKGSTGLELKTDPGVPLVYAGFAGLMVTSFLSLLSHSQVWAIQEESAIVVGGKSNRAKEEFRTELDDILNSVPEYVD</sequence>
<dbReference type="AlphaFoldDB" id="A0A096P7Z5"/>
<evidence type="ECO:0000256" key="5">
    <source>
        <dbReference type="ARBA" id="ARBA00023136"/>
    </source>
</evidence>
<feature type="transmembrane region" description="Helical" evidence="7">
    <location>
        <begin position="178"/>
        <end position="197"/>
    </location>
</feature>
<dbReference type="GO" id="GO:0017004">
    <property type="term" value="P:cytochrome complex assembly"/>
    <property type="evidence" value="ECO:0007669"/>
    <property type="project" value="UniProtKB-KW"/>
</dbReference>
<keyword evidence="3" id="KW-0201">Cytochrome c-type biogenesis</keyword>
<feature type="domain" description="ResB-like" evidence="8">
    <location>
        <begin position="121"/>
        <end position="544"/>
    </location>
</feature>
<feature type="transmembrane region" description="Helical" evidence="7">
    <location>
        <begin position="118"/>
        <end position="139"/>
    </location>
</feature>
<evidence type="ECO:0000313" key="9">
    <source>
        <dbReference type="EMBL" id="CEG00368.1"/>
    </source>
</evidence>
<organism evidence="9 10">
    <name type="scientific">Ostreococcus tauri</name>
    <name type="common">Marine green alga</name>
    <dbReference type="NCBI Taxonomy" id="70448"/>
    <lineage>
        <taxon>Eukaryota</taxon>
        <taxon>Viridiplantae</taxon>
        <taxon>Chlorophyta</taxon>
        <taxon>Mamiellophyceae</taxon>
        <taxon>Mamiellales</taxon>
        <taxon>Bathycoccaceae</taxon>
        <taxon>Ostreococcus</taxon>
    </lineage>
</organism>